<dbReference type="PANTHER" id="PTHR30619">
    <property type="entry name" value="DNA INTERNALIZATION/COMPETENCE PROTEIN COMEC/REC2"/>
    <property type="match status" value="1"/>
</dbReference>
<keyword evidence="4 6" id="KW-1133">Transmembrane helix</keyword>
<dbReference type="EMBL" id="FQUQ01000005">
    <property type="protein sequence ID" value="SHG35197.1"/>
    <property type="molecule type" value="Genomic_DNA"/>
</dbReference>
<dbReference type="STRING" id="288992.SAMN04488522_105185"/>
<dbReference type="Pfam" id="PF03772">
    <property type="entry name" value="Competence"/>
    <property type="match status" value="1"/>
</dbReference>
<keyword evidence="5 6" id="KW-0472">Membrane</keyword>
<dbReference type="InterPro" id="IPR004477">
    <property type="entry name" value="ComEC_N"/>
</dbReference>
<dbReference type="NCBIfam" id="TIGR00360">
    <property type="entry name" value="ComEC_N-term"/>
    <property type="match status" value="1"/>
</dbReference>
<evidence type="ECO:0000256" key="3">
    <source>
        <dbReference type="ARBA" id="ARBA00022692"/>
    </source>
</evidence>
<name>A0A1M5J3L8_9SPHI</name>
<dbReference type="GO" id="GO:0005886">
    <property type="term" value="C:plasma membrane"/>
    <property type="evidence" value="ECO:0007669"/>
    <property type="project" value="UniProtKB-SubCell"/>
</dbReference>
<dbReference type="RefSeq" id="WP_073234550.1">
    <property type="nucleotide sequence ID" value="NZ_FQUQ01000005.1"/>
</dbReference>
<feature type="transmembrane region" description="Helical" evidence="6">
    <location>
        <begin position="274"/>
        <end position="294"/>
    </location>
</feature>
<feature type="transmembrane region" description="Helical" evidence="6">
    <location>
        <begin position="306"/>
        <end position="322"/>
    </location>
</feature>
<evidence type="ECO:0000313" key="9">
    <source>
        <dbReference type="EMBL" id="SHG35197.1"/>
    </source>
</evidence>
<keyword evidence="10" id="KW-1185">Reference proteome</keyword>
<feature type="transmembrane region" description="Helical" evidence="6">
    <location>
        <begin position="493"/>
        <end position="515"/>
    </location>
</feature>
<sequence length="602" mass="68770">MHVPHQNGLSFLRILIPYALGISFFYGFKPVPGILLLTSLNLLLFIGLAFINFRYKEIKAYRFKVFTGSILQLLLFFFGGLSCISYTQSLKSDHFSKTSSSYLKIRIIEEPQYKNGICRFKAQVMLSYQISADSGQQGVYLLPKPASGAIMVAIKTPVKTILTLYYGEVLIIPSLFSEVSPPHLSSEFDYKAWLATQNINHQTFLYPQQYLKIKGNKGNPILTFALRLRQQQLKRYAKLIKNKEAIALASTLILGYRTDLSKDTLDVYAKTGTIHALSVSGMHVGLIYMVLNHLLSFLNSGKRGKLIKLILILPAIWFYALLTGFSPSVLRSVLMLSVFLIAKSWSRPANSYNIVAFSAFCILVYQPFLLWDVGFQLSFLAVSGLVYLQPKIQQSWPIENKWLYKLWGVIAMSLAAQVFTFPSSVYYFHQFPLYFLLSNVFILIPIALLMYLGIIILFPGFDFLASLFEWLIHFTNQGLRWISQLPFSSLSGIWISKIEFILLCLALIFLVIAIVHHQKKAFFISLTVLILLQGFLSHDQIRTYHQRKIITFKIPKQQAIAYIFSNRATVYTTLTKQDKAFIYFIRPALDQYQVKSIKLVPP</sequence>
<organism evidence="9 10">
    <name type="scientific">Pedobacter caeni</name>
    <dbReference type="NCBI Taxonomy" id="288992"/>
    <lineage>
        <taxon>Bacteria</taxon>
        <taxon>Pseudomonadati</taxon>
        <taxon>Bacteroidota</taxon>
        <taxon>Sphingobacteriia</taxon>
        <taxon>Sphingobacteriales</taxon>
        <taxon>Sphingobacteriaceae</taxon>
        <taxon>Pedobacter</taxon>
    </lineage>
</organism>
<evidence type="ECO:0000313" key="10">
    <source>
        <dbReference type="Proteomes" id="UP000184287"/>
    </source>
</evidence>
<dbReference type="PANTHER" id="PTHR30619:SF1">
    <property type="entry name" value="RECOMBINATION PROTEIN 2"/>
    <property type="match status" value="1"/>
</dbReference>
<evidence type="ECO:0000256" key="5">
    <source>
        <dbReference type="ARBA" id="ARBA00023136"/>
    </source>
</evidence>
<feature type="transmembrane region" description="Helical" evidence="6">
    <location>
        <begin position="12"/>
        <end position="28"/>
    </location>
</feature>
<dbReference type="OrthoDB" id="9761531at2"/>
<protein>
    <submittedName>
        <fullName evidence="9">Competence protein ComEC</fullName>
    </submittedName>
</protein>
<feature type="transmembrane region" description="Helical" evidence="6">
    <location>
        <begin position="521"/>
        <end position="538"/>
    </location>
</feature>
<proteinExistence type="predicted"/>
<keyword evidence="2" id="KW-1003">Cell membrane</keyword>
<feature type="transmembrane region" description="Helical" evidence="6">
    <location>
        <begin position="352"/>
        <end position="368"/>
    </location>
</feature>
<gene>
    <name evidence="9" type="ORF">SAMN04488522_105185</name>
</gene>
<evidence type="ECO:0000256" key="1">
    <source>
        <dbReference type="ARBA" id="ARBA00004651"/>
    </source>
</evidence>
<feature type="transmembrane region" description="Helical" evidence="6">
    <location>
        <begin position="34"/>
        <end position="53"/>
    </location>
</feature>
<reference evidence="10" key="1">
    <citation type="submission" date="2016-11" db="EMBL/GenBank/DDBJ databases">
        <authorList>
            <person name="Varghese N."/>
            <person name="Submissions S."/>
        </authorList>
    </citation>
    <scope>NUCLEOTIDE SEQUENCE [LARGE SCALE GENOMIC DNA]</scope>
    <source>
        <strain evidence="10">DSM 16990</strain>
    </source>
</reference>
<feature type="transmembrane region" description="Helical" evidence="6">
    <location>
        <begin position="440"/>
        <end position="472"/>
    </location>
</feature>
<comment type="subcellular location">
    <subcellularLocation>
        <location evidence="1">Cell membrane</location>
        <topology evidence="1">Multi-pass membrane protein</topology>
    </subcellularLocation>
</comment>
<evidence type="ECO:0000256" key="2">
    <source>
        <dbReference type="ARBA" id="ARBA00022475"/>
    </source>
</evidence>
<evidence type="ECO:0000256" key="4">
    <source>
        <dbReference type="ARBA" id="ARBA00022989"/>
    </source>
</evidence>
<dbReference type="InterPro" id="IPR052159">
    <property type="entry name" value="Competence_DNA_uptake"/>
</dbReference>
<dbReference type="AlphaFoldDB" id="A0A1M5J3L8"/>
<feature type="domain" description="ComEC/Rec2-related protein" evidence="7">
    <location>
        <begin position="252"/>
        <end position="516"/>
    </location>
</feature>
<feature type="transmembrane region" description="Helical" evidence="6">
    <location>
        <begin position="65"/>
        <end position="87"/>
    </location>
</feature>
<dbReference type="InterPro" id="IPR025405">
    <property type="entry name" value="DUF4131"/>
</dbReference>
<feature type="domain" description="DUF4131" evidence="8">
    <location>
        <begin position="40"/>
        <end position="207"/>
    </location>
</feature>
<dbReference type="Proteomes" id="UP000184287">
    <property type="component" value="Unassembled WGS sequence"/>
</dbReference>
<evidence type="ECO:0000256" key="6">
    <source>
        <dbReference type="SAM" id="Phobius"/>
    </source>
</evidence>
<dbReference type="Pfam" id="PF13567">
    <property type="entry name" value="DUF4131"/>
    <property type="match status" value="1"/>
</dbReference>
<evidence type="ECO:0000259" key="8">
    <source>
        <dbReference type="Pfam" id="PF13567"/>
    </source>
</evidence>
<evidence type="ECO:0000259" key="7">
    <source>
        <dbReference type="Pfam" id="PF03772"/>
    </source>
</evidence>
<keyword evidence="3 6" id="KW-0812">Transmembrane</keyword>
<accession>A0A1M5J3L8</accession>
<feature type="transmembrane region" description="Helical" evidence="6">
    <location>
        <begin position="402"/>
        <end position="428"/>
    </location>
</feature>